<dbReference type="InterPro" id="IPR004090">
    <property type="entry name" value="Chemotax_Me-accpt_rcpt"/>
</dbReference>
<dbReference type="GO" id="GO:0006935">
    <property type="term" value="P:chemotaxis"/>
    <property type="evidence" value="ECO:0007669"/>
    <property type="project" value="UniProtKB-KW"/>
</dbReference>
<dbReference type="PANTHER" id="PTHR43531:SF11">
    <property type="entry name" value="METHYL-ACCEPTING CHEMOTAXIS PROTEIN 3"/>
    <property type="match status" value="1"/>
</dbReference>
<protein>
    <submittedName>
        <fullName evidence="8">Methyl-accepting chemotaxis protein</fullName>
    </submittedName>
</protein>
<dbReference type="InterPro" id="IPR051310">
    <property type="entry name" value="MCP_chemotaxis"/>
</dbReference>
<feature type="domain" description="Methyl-accepting transducer" evidence="7">
    <location>
        <begin position="161"/>
        <end position="383"/>
    </location>
</feature>
<comment type="similarity">
    <text evidence="3">Belongs to the methyl-accepting chemotaxis (MCP) protein family.</text>
</comment>
<dbReference type="InterPro" id="IPR004089">
    <property type="entry name" value="MCPsignal_dom"/>
</dbReference>
<evidence type="ECO:0000256" key="1">
    <source>
        <dbReference type="ARBA" id="ARBA00022500"/>
    </source>
</evidence>
<dbReference type="PRINTS" id="PR00260">
    <property type="entry name" value="CHEMTRNSDUCR"/>
</dbReference>
<evidence type="ECO:0000256" key="6">
    <source>
        <dbReference type="SAM" id="Phobius"/>
    </source>
</evidence>
<evidence type="ECO:0000256" key="3">
    <source>
        <dbReference type="ARBA" id="ARBA00029447"/>
    </source>
</evidence>
<evidence type="ECO:0000259" key="7">
    <source>
        <dbReference type="PROSITE" id="PS50111"/>
    </source>
</evidence>
<dbReference type="Proteomes" id="UP000321303">
    <property type="component" value="Unassembled WGS sequence"/>
</dbReference>
<evidence type="ECO:0000313" key="9">
    <source>
        <dbReference type="Proteomes" id="UP000321303"/>
    </source>
</evidence>
<dbReference type="GO" id="GO:0005886">
    <property type="term" value="C:plasma membrane"/>
    <property type="evidence" value="ECO:0007669"/>
    <property type="project" value="TreeGrafter"/>
</dbReference>
<dbReference type="Pfam" id="PF00015">
    <property type="entry name" value="MCPsignal"/>
    <property type="match status" value="1"/>
</dbReference>
<evidence type="ECO:0000256" key="5">
    <source>
        <dbReference type="SAM" id="MobiDB-lite"/>
    </source>
</evidence>
<dbReference type="AlphaFoldDB" id="A0A511UTF1"/>
<keyword evidence="1" id="KW-0145">Chemotaxis</keyword>
<dbReference type="GO" id="GO:0007165">
    <property type="term" value="P:signal transduction"/>
    <property type="evidence" value="ECO:0007669"/>
    <property type="project" value="UniProtKB-KW"/>
</dbReference>
<proteinExistence type="inferred from homology"/>
<evidence type="ECO:0000256" key="2">
    <source>
        <dbReference type="ARBA" id="ARBA00023224"/>
    </source>
</evidence>
<gene>
    <name evidence="8" type="ORF">HVA01_24390</name>
</gene>
<feature type="transmembrane region" description="Helical" evidence="6">
    <location>
        <begin position="12"/>
        <end position="31"/>
    </location>
</feature>
<keyword evidence="9" id="KW-1185">Reference proteome</keyword>
<name>A0A511UTF1_9GAMM</name>
<dbReference type="SMART" id="SM00283">
    <property type="entry name" value="MA"/>
    <property type="match status" value="1"/>
</dbReference>
<evidence type="ECO:0000313" key="8">
    <source>
        <dbReference type="EMBL" id="GEN28793.1"/>
    </source>
</evidence>
<comment type="caution">
    <text evidence="8">The sequence shown here is derived from an EMBL/GenBank/DDBJ whole genome shotgun (WGS) entry which is preliminary data.</text>
</comment>
<evidence type="ECO:0000256" key="4">
    <source>
        <dbReference type="PROSITE-ProRule" id="PRU00284"/>
    </source>
</evidence>
<keyword evidence="2 4" id="KW-0807">Transducer</keyword>
<dbReference type="SUPFAM" id="SSF58104">
    <property type="entry name" value="Methyl-accepting chemotaxis protein (MCP) signaling domain"/>
    <property type="match status" value="1"/>
</dbReference>
<feature type="region of interest" description="Disordered" evidence="5">
    <location>
        <begin position="408"/>
        <end position="428"/>
    </location>
</feature>
<dbReference type="GO" id="GO:0004888">
    <property type="term" value="F:transmembrane signaling receptor activity"/>
    <property type="evidence" value="ECO:0007669"/>
    <property type="project" value="InterPro"/>
</dbReference>
<dbReference type="EMBL" id="BJXV01000013">
    <property type="protein sequence ID" value="GEN28793.1"/>
    <property type="molecule type" value="Genomic_DNA"/>
</dbReference>
<feature type="transmembrane region" description="Helical" evidence="6">
    <location>
        <begin position="76"/>
        <end position="102"/>
    </location>
</feature>
<accession>A0A511UTF1</accession>
<keyword evidence="6" id="KW-1133">Transmembrane helix</keyword>
<sequence length="428" mass="46309">MGFSAVLIEQSGGLIEAHFSIFILLSVLILYSDWRVIAFGGLVVALHHLLFTWLQHLGYVHLYSGMVGSDHNAAHGLAELVACLFMHAGAVVVQVAILGYLAKVLARMVAESQHVSHFAHQASDGKLDMAFSAQQHGLPAVAAIITMRDQVASSLRKTQQAAQSSHGLSEQLFAAQDLLSVQIARNVSQTERISTSATQLSATTRETAHESEQVRRLAETAETAVRDNGEQMQAIRSLMRTLEQQAKQISSMLAEIDHITFQTNLLALNASVEAARAGEQGRGFAVVASEVRKLAGNTQDTAGRIRDNVTLIEQQVQEGVTQTDYAQETTQRLIDSFEEVAGRLTGMDSALQQQNQGIEELESSVNEMHDALEVSNRSVNEAHQMAERLSQTADVLLEAVSGFKLPAEDGAHASQPQSLALSKALSKA</sequence>
<feature type="transmembrane region" description="Helical" evidence="6">
    <location>
        <begin position="36"/>
        <end position="56"/>
    </location>
</feature>
<keyword evidence="6" id="KW-0812">Transmembrane</keyword>
<dbReference type="PROSITE" id="PS50111">
    <property type="entry name" value="CHEMOTAXIS_TRANSDUC_2"/>
    <property type="match status" value="1"/>
</dbReference>
<organism evidence="8 9">
    <name type="scientific">Halovibrio variabilis</name>
    <dbReference type="NCBI Taxonomy" id="31910"/>
    <lineage>
        <taxon>Bacteria</taxon>
        <taxon>Pseudomonadati</taxon>
        <taxon>Pseudomonadota</taxon>
        <taxon>Gammaproteobacteria</taxon>
        <taxon>Oceanospirillales</taxon>
        <taxon>Halomonadaceae</taxon>
        <taxon>Halovibrio</taxon>
    </lineage>
</organism>
<dbReference type="PANTHER" id="PTHR43531">
    <property type="entry name" value="PROTEIN ICFG"/>
    <property type="match status" value="1"/>
</dbReference>
<reference evidence="8 9" key="1">
    <citation type="submission" date="2019-07" db="EMBL/GenBank/DDBJ databases">
        <title>Whole genome shotgun sequence of Halomonas variabilis NBRC 102410.</title>
        <authorList>
            <person name="Hosoyama A."/>
            <person name="Uohara A."/>
            <person name="Ohji S."/>
            <person name="Ichikawa N."/>
        </authorList>
    </citation>
    <scope>NUCLEOTIDE SEQUENCE [LARGE SCALE GENOMIC DNA]</scope>
    <source>
        <strain evidence="8 9">NBRC 102410</strain>
    </source>
</reference>
<dbReference type="Gene3D" id="1.10.287.950">
    <property type="entry name" value="Methyl-accepting chemotaxis protein"/>
    <property type="match status" value="1"/>
</dbReference>
<keyword evidence="6" id="KW-0472">Membrane</keyword>